<comment type="caution">
    <text evidence="2">The sequence shown here is derived from an EMBL/GenBank/DDBJ whole genome shotgun (WGS) entry which is preliminary data.</text>
</comment>
<feature type="domain" description="DUF5672" evidence="1">
    <location>
        <begin position="146"/>
        <end position="290"/>
    </location>
</feature>
<dbReference type="EMBL" id="CAJOBA010009237">
    <property type="protein sequence ID" value="CAF3846632.1"/>
    <property type="molecule type" value="Genomic_DNA"/>
</dbReference>
<organism evidence="2 4">
    <name type="scientific">Didymodactylos carnosus</name>
    <dbReference type="NCBI Taxonomy" id="1234261"/>
    <lineage>
        <taxon>Eukaryota</taxon>
        <taxon>Metazoa</taxon>
        <taxon>Spiralia</taxon>
        <taxon>Gnathifera</taxon>
        <taxon>Rotifera</taxon>
        <taxon>Eurotatoria</taxon>
        <taxon>Bdelloidea</taxon>
        <taxon>Philodinida</taxon>
        <taxon>Philodinidae</taxon>
        <taxon>Didymodactylos</taxon>
    </lineage>
</organism>
<evidence type="ECO:0000313" key="3">
    <source>
        <dbReference type="EMBL" id="CAF3846632.1"/>
    </source>
</evidence>
<dbReference type="AlphaFoldDB" id="A0A8S2E6Q2"/>
<proteinExistence type="predicted"/>
<accession>A0A8S2E6Q2</accession>
<evidence type="ECO:0000313" key="4">
    <source>
        <dbReference type="Proteomes" id="UP000677228"/>
    </source>
</evidence>
<dbReference type="Proteomes" id="UP000682733">
    <property type="component" value="Unassembled WGS sequence"/>
</dbReference>
<dbReference type="InterPro" id="IPR043729">
    <property type="entry name" value="DUF5672"/>
</dbReference>
<dbReference type="EMBL" id="CAJNOK010009220">
    <property type="protein sequence ID" value="CAF1084025.1"/>
    <property type="molecule type" value="Genomic_DNA"/>
</dbReference>
<sequence>MVSSVWIPEIEGNITKVGSDYDGFVQWLYPYTERVTKLNPIQPPPMHSVKRILVFMDGRCEKRQLFTVQHTYYLLDSLRPQSEKTWGVFIIHTPQCEHFWIENLKVYPQGSGHHIRLFQLSEIVRNTANYLPVSSVFLSDILPSNVQEYLYVQADGTMLRSPYLPSMIDGYTNGTLFEELLSKYPILGAPLPEFQARHMGQNFMPIFKFLTNGGMTFRKRSVMMDLISKIKCDSNGKQQDHCYRTDLFLTHDHSYSSEDWFIALQISQREYYRRQFPSQIMLAQFAIEHGDPLFLPQAQSDTQYNFQNRTLPFFLHQLWGKRKYWMPLLAQVGQYYYHVM</sequence>
<name>A0A8S2E6Q2_9BILA</name>
<dbReference type="Pfam" id="PF18922">
    <property type="entry name" value="DUF5672"/>
    <property type="match status" value="1"/>
</dbReference>
<gene>
    <name evidence="2" type="ORF">OVA965_LOCUS18503</name>
    <name evidence="3" type="ORF">TMI583_LOCUS18515</name>
</gene>
<evidence type="ECO:0000313" key="2">
    <source>
        <dbReference type="EMBL" id="CAF1084025.1"/>
    </source>
</evidence>
<reference evidence="2" key="1">
    <citation type="submission" date="2021-02" db="EMBL/GenBank/DDBJ databases">
        <authorList>
            <person name="Nowell W R."/>
        </authorList>
    </citation>
    <scope>NUCLEOTIDE SEQUENCE</scope>
</reference>
<evidence type="ECO:0000259" key="1">
    <source>
        <dbReference type="Pfam" id="PF18922"/>
    </source>
</evidence>
<protein>
    <recommendedName>
        <fullName evidence="1">DUF5672 domain-containing protein</fullName>
    </recommendedName>
</protein>
<dbReference type="Proteomes" id="UP000677228">
    <property type="component" value="Unassembled WGS sequence"/>
</dbReference>